<feature type="non-terminal residue" evidence="1">
    <location>
        <position position="155"/>
    </location>
</feature>
<gene>
    <name evidence="1" type="ORF">S01H1_09221</name>
</gene>
<sequence>MKDGSLLPQWPASAMRRKKIVIRPRGGLCNRLRAFASAIVMANELDRYLYLVWDRYPVPFSELFEIPVVPEITIENYNRIKEDSSGNVKLIERETFHRIKEISPATQEDIIIIYVGYSYYNSTGKFAAILRLFKPCQKIVDRMISLPQNTVGVHI</sequence>
<organism evidence="1">
    <name type="scientific">marine sediment metagenome</name>
    <dbReference type="NCBI Taxonomy" id="412755"/>
    <lineage>
        <taxon>unclassified sequences</taxon>
        <taxon>metagenomes</taxon>
        <taxon>ecological metagenomes</taxon>
    </lineage>
</organism>
<comment type="caution">
    <text evidence="1">The sequence shown here is derived from an EMBL/GenBank/DDBJ whole genome shotgun (WGS) entry which is preliminary data.</text>
</comment>
<dbReference type="EMBL" id="BARS01004711">
    <property type="protein sequence ID" value="GAF82429.1"/>
    <property type="molecule type" value="Genomic_DNA"/>
</dbReference>
<protein>
    <submittedName>
        <fullName evidence="1">Uncharacterized protein</fullName>
    </submittedName>
</protein>
<accession>X0SMZ5</accession>
<name>X0SMZ5_9ZZZZ</name>
<dbReference type="AlphaFoldDB" id="X0SMZ5"/>
<reference evidence="1" key="1">
    <citation type="journal article" date="2014" name="Front. Microbiol.">
        <title>High frequency of phylogenetically diverse reductive dehalogenase-homologous genes in deep subseafloor sedimentary metagenomes.</title>
        <authorList>
            <person name="Kawai M."/>
            <person name="Futagami T."/>
            <person name="Toyoda A."/>
            <person name="Takaki Y."/>
            <person name="Nishi S."/>
            <person name="Hori S."/>
            <person name="Arai W."/>
            <person name="Tsubouchi T."/>
            <person name="Morono Y."/>
            <person name="Uchiyama I."/>
            <person name="Ito T."/>
            <person name="Fujiyama A."/>
            <person name="Inagaki F."/>
            <person name="Takami H."/>
        </authorList>
    </citation>
    <scope>NUCLEOTIDE SEQUENCE</scope>
    <source>
        <strain evidence="1">Expedition CK06-06</strain>
    </source>
</reference>
<proteinExistence type="predicted"/>
<evidence type="ECO:0000313" key="1">
    <source>
        <dbReference type="EMBL" id="GAF82429.1"/>
    </source>
</evidence>